<keyword evidence="6 9" id="KW-0224">Dipeptidase</keyword>
<dbReference type="GO" id="GO:0071555">
    <property type="term" value="P:cell wall organization"/>
    <property type="evidence" value="ECO:0007669"/>
    <property type="project" value="UniProtKB-KW"/>
</dbReference>
<keyword evidence="7 9" id="KW-0482">Metalloprotease</keyword>
<evidence type="ECO:0000256" key="7">
    <source>
        <dbReference type="ARBA" id="ARBA00023049"/>
    </source>
</evidence>
<comment type="function">
    <text evidence="9">Catalyzes hydrolysis of the D-alanyl-D-alanine dipeptide.</text>
</comment>
<dbReference type="AlphaFoldDB" id="A0A5S5CG91"/>
<evidence type="ECO:0000256" key="2">
    <source>
        <dbReference type="ARBA" id="ARBA00022670"/>
    </source>
</evidence>
<proteinExistence type="inferred from homology"/>
<dbReference type="GO" id="GO:0008270">
    <property type="term" value="F:zinc ion binding"/>
    <property type="evidence" value="ECO:0007669"/>
    <property type="project" value="UniProtKB-UniRule"/>
</dbReference>
<name>A0A5S5CG91_9FLAO</name>
<dbReference type="EC" id="3.4.13.22" evidence="9"/>
<evidence type="ECO:0000256" key="3">
    <source>
        <dbReference type="ARBA" id="ARBA00022723"/>
    </source>
</evidence>
<feature type="binding site" evidence="9">
    <location>
        <position position="231"/>
    </location>
    <ligand>
        <name>Zn(2+)</name>
        <dbReference type="ChEBI" id="CHEBI:29105"/>
        <note>catalytic</note>
    </ligand>
</feature>
<protein>
    <recommendedName>
        <fullName evidence="9">D-alanyl-D-alanine dipeptidase</fullName>
        <shortName evidence="9">D-Ala-D-Ala dipeptidase</shortName>
        <ecNumber evidence="9">3.4.13.22</ecNumber>
    </recommendedName>
</protein>
<sequence length="254" mass="29296">MRSYFWFLLICLLISCAKSVEEKKTFSEEKTSTPSEETELSSQKRVDKKVKSNPVTQIKADPNELKSLPDATLVDITKYSDEFTLNIKYATSDNFLKTAVYDCAACYVRAPVAVALIKANNELMKLGYRLQFFDCYRPHSVQKKMWEIFPKPGYVANPRGGSIHNKGAAVDLTITTLEGLPIDMGSAYDHFGWESHHAYANLIDEVKQHRTLLKETMLAFDFKTIRTEWWHYNYVGGRRYPISDFKWNCTEDEE</sequence>
<dbReference type="CDD" id="cd14840">
    <property type="entry name" value="D-Ala-D-Ala_dipeptidase_Aad"/>
    <property type="match status" value="1"/>
</dbReference>
<feature type="active site" description="Proton donor/acceptor" evidence="9">
    <location>
        <position position="228"/>
    </location>
</feature>
<keyword evidence="3 9" id="KW-0479">Metal-binding</keyword>
<evidence type="ECO:0000256" key="9">
    <source>
        <dbReference type="HAMAP-Rule" id="MF_01924"/>
    </source>
</evidence>
<dbReference type="GO" id="GO:0008237">
    <property type="term" value="F:metallopeptidase activity"/>
    <property type="evidence" value="ECO:0007669"/>
    <property type="project" value="UniProtKB-KW"/>
</dbReference>
<gene>
    <name evidence="11" type="ORF">BD809_101439</name>
</gene>
<dbReference type="Pfam" id="PF01427">
    <property type="entry name" value="Peptidase_M15"/>
    <property type="match status" value="1"/>
</dbReference>
<keyword evidence="12" id="KW-1185">Reference proteome</keyword>
<dbReference type="GO" id="GO:0006508">
    <property type="term" value="P:proteolysis"/>
    <property type="evidence" value="ECO:0007669"/>
    <property type="project" value="UniProtKB-KW"/>
</dbReference>
<dbReference type="PANTHER" id="PTHR43126">
    <property type="entry name" value="D-ALANYL-D-ALANINE DIPEPTIDASE"/>
    <property type="match status" value="1"/>
</dbReference>
<feature type="region of interest" description="Disordered" evidence="10">
    <location>
        <begin position="26"/>
        <end position="46"/>
    </location>
</feature>
<evidence type="ECO:0000256" key="5">
    <source>
        <dbReference type="ARBA" id="ARBA00022833"/>
    </source>
</evidence>
<dbReference type="Gene3D" id="3.30.1380.10">
    <property type="match status" value="1"/>
</dbReference>
<comment type="catalytic activity">
    <reaction evidence="1 9">
        <text>D-alanyl-D-alanine + H2O = 2 D-alanine</text>
        <dbReference type="Rhea" id="RHEA:20661"/>
        <dbReference type="ChEBI" id="CHEBI:15377"/>
        <dbReference type="ChEBI" id="CHEBI:57416"/>
        <dbReference type="ChEBI" id="CHEBI:57822"/>
        <dbReference type="EC" id="3.4.13.22"/>
    </reaction>
</comment>
<evidence type="ECO:0000256" key="4">
    <source>
        <dbReference type="ARBA" id="ARBA00022801"/>
    </source>
</evidence>
<evidence type="ECO:0000256" key="8">
    <source>
        <dbReference type="ARBA" id="ARBA00023316"/>
    </source>
</evidence>
<keyword evidence="4 9" id="KW-0378">Hydrolase</keyword>
<keyword evidence="8" id="KW-0961">Cell wall biogenesis/degradation</keyword>
<dbReference type="SUPFAM" id="SSF55166">
    <property type="entry name" value="Hedgehog/DD-peptidase"/>
    <property type="match status" value="1"/>
</dbReference>
<comment type="similarity">
    <text evidence="9">Belongs to the peptidase M15D family.</text>
</comment>
<dbReference type="InterPro" id="IPR000755">
    <property type="entry name" value="A_A_dipeptidase"/>
</dbReference>
<organism evidence="11 12">
    <name type="scientific">Aquimarina intermedia</name>
    <dbReference type="NCBI Taxonomy" id="350814"/>
    <lineage>
        <taxon>Bacteria</taxon>
        <taxon>Pseudomonadati</taxon>
        <taxon>Bacteroidota</taxon>
        <taxon>Flavobacteriia</taxon>
        <taxon>Flavobacteriales</taxon>
        <taxon>Flavobacteriaceae</taxon>
        <taxon>Aquimarina</taxon>
    </lineage>
</organism>
<dbReference type="RefSeq" id="WP_148781305.1">
    <property type="nucleotide sequence ID" value="NZ_VNHU01000001.1"/>
</dbReference>
<dbReference type="HAMAP" id="MF_01924">
    <property type="entry name" value="A_A_dipeptidase"/>
    <property type="match status" value="1"/>
</dbReference>
<dbReference type="GO" id="GO:0160237">
    <property type="term" value="F:D-Ala-D-Ala dipeptidase activity"/>
    <property type="evidence" value="ECO:0007669"/>
    <property type="project" value="UniProtKB-EC"/>
</dbReference>
<evidence type="ECO:0000256" key="10">
    <source>
        <dbReference type="SAM" id="MobiDB-lite"/>
    </source>
</evidence>
<keyword evidence="5 9" id="KW-0862">Zinc</keyword>
<accession>A0A5S5CG91</accession>
<dbReference type="OrthoDB" id="9801430at2"/>
<dbReference type="EMBL" id="VNHU01000001">
    <property type="protein sequence ID" value="TYP77286.1"/>
    <property type="molecule type" value="Genomic_DNA"/>
</dbReference>
<evidence type="ECO:0000256" key="6">
    <source>
        <dbReference type="ARBA" id="ARBA00022997"/>
    </source>
</evidence>
<dbReference type="Proteomes" id="UP000324376">
    <property type="component" value="Unassembled WGS sequence"/>
</dbReference>
<evidence type="ECO:0000313" key="12">
    <source>
        <dbReference type="Proteomes" id="UP000324376"/>
    </source>
</evidence>
<evidence type="ECO:0000256" key="1">
    <source>
        <dbReference type="ARBA" id="ARBA00001362"/>
    </source>
</evidence>
<dbReference type="PROSITE" id="PS51257">
    <property type="entry name" value="PROKAR_LIPOPROTEIN"/>
    <property type="match status" value="1"/>
</dbReference>
<reference evidence="11 12" key="1">
    <citation type="submission" date="2019-07" db="EMBL/GenBank/DDBJ databases">
        <title>Genomic Encyclopedia of Archaeal and Bacterial Type Strains, Phase II (KMG-II): from individual species to whole genera.</title>
        <authorList>
            <person name="Goeker M."/>
        </authorList>
    </citation>
    <scope>NUCLEOTIDE SEQUENCE [LARGE SCALE GENOMIC DNA]</scope>
    <source>
        <strain evidence="11 12">DSM 17527</strain>
    </source>
</reference>
<comment type="caution">
    <text evidence="11">The sequence shown here is derived from an EMBL/GenBank/DDBJ whole genome shotgun (WGS) entry which is preliminary data.</text>
</comment>
<feature type="site" description="Transition state stabilizer" evidence="9">
    <location>
        <position position="137"/>
    </location>
</feature>
<feature type="binding site" evidence="9">
    <location>
        <position position="171"/>
    </location>
    <ligand>
        <name>Zn(2+)</name>
        <dbReference type="ChEBI" id="CHEBI:29105"/>
        <note>catalytic</note>
    </ligand>
</feature>
<dbReference type="InterPro" id="IPR009045">
    <property type="entry name" value="Zn_M74/Hedgehog-like"/>
</dbReference>
<comment type="cofactor">
    <cofactor evidence="9">
        <name>Zn(2+)</name>
        <dbReference type="ChEBI" id="CHEBI:29105"/>
    </cofactor>
    <text evidence="9">Binds 1 zinc ion per subunit.</text>
</comment>
<feature type="binding site" evidence="9">
    <location>
        <position position="164"/>
    </location>
    <ligand>
        <name>Zn(2+)</name>
        <dbReference type="ChEBI" id="CHEBI:29105"/>
        <note>catalytic</note>
    </ligand>
</feature>
<keyword evidence="2 9" id="KW-0645">Protease</keyword>
<evidence type="ECO:0000313" key="11">
    <source>
        <dbReference type="EMBL" id="TYP77286.1"/>
    </source>
</evidence>